<evidence type="ECO:0000313" key="4">
    <source>
        <dbReference type="Proteomes" id="UP000037939"/>
    </source>
</evidence>
<evidence type="ECO:0000256" key="2">
    <source>
        <dbReference type="SAM" id="SignalP"/>
    </source>
</evidence>
<keyword evidence="4" id="KW-1185">Reference proteome</keyword>
<proteinExistence type="predicted"/>
<feature type="chain" id="PRO_5005875110" evidence="2">
    <location>
        <begin position="23"/>
        <end position="289"/>
    </location>
</feature>
<evidence type="ECO:0000313" key="3">
    <source>
        <dbReference type="EMBL" id="KPC52076.1"/>
    </source>
</evidence>
<gene>
    <name evidence="3" type="ORF">WG78_13490</name>
</gene>
<dbReference type="Proteomes" id="UP000037939">
    <property type="component" value="Unassembled WGS sequence"/>
</dbReference>
<reference evidence="3 4" key="1">
    <citation type="submission" date="2015-07" db="EMBL/GenBank/DDBJ databases">
        <title>Draft genome sequence of the Amantichitinum ursilacus IGB-41, a new chitin-degrading bacterium.</title>
        <authorList>
            <person name="Kirstahler P."/>
            <person name="Guenther M."/>
            <person name="Grumaz C."/>
            <person name="Rupp S."/>
            <person name="Zibek S."/>
            <person name="Sohn K."/>
        </authorList>
    </citation>
    <scope>NUCLEOTIDE SEQUENCE [LARGE SCALE GENOMIC DNA]</scope>
    <source>
        <strain evidence="3 4">IGB-41</strain>
    </source>
</reference>
<protein>
    <submittedName>
        <fullName evidence="3">Uncharacterized protein</fullName>
    </submittedName>
</protein>
<evidence type="ECO:0000256" key="1">
    <source>
        <dbReference type="SAM" id="MobiDB-lite"/>
    </source>
</evidence>
<feature type="signal peptide" evidence="2">
    <location>
        <begin position="1"/>
        <end position="22"/>
    </location>
</feature>
<name>A0A0N1JS93_9NEIS</name>
<sequence length="289" mass="28806">MKTPTKTIFAVSALTLITLLSACGGDGGSDSSSSPTPTPTGAPTGTPTPTPTPTATPVPTPTPTPTPTPAPASAQQGLYVGNASRTGVSGTEVVYTTLRADNAYWAVYVNNSSVGFIHGTGSISNGTFTSTDAQDYQASSSVAAQAITSTTASIVTGASLTGNATYANSATASFNGVYTASYDQPASLGALAGTYTGTVLTLNTADIGTIVITSAGAITSTSAGVNGCRITGQLSLDGSGKNVYNATLTYDQATCQRSDTATGQAFKYNGKLFITSITPANDALMIAGQ</sequence>
<feature type="region of interest" description="Disordered" evidence="1">
    <location>
        <begin position="25"/>
        <end position="75"/>
    </location>
</feature>
<feature type="compositionally biased region" description="Pro residues" evidence="1">
    <location>
        <begin position="36"/>
        <end position="70"/>
    </location>
</feature>
<accession>A0A0N1JS93</accession>
<organism evidence="3 4">
    <name type="scientific">Amantichitinum ursilacus</name>
    <dbReference type="NCBI Taxonomy" id="857265"/>
    <lineage>
        <taxon>Bacteria</taxon>
        <taxon>Pseudomonadati</taxon>
        <taxon>Pseudomonadota</taxon>
        <taxon>Betaproteobacteria</taxon>
        <taxon>Neisseriales</taxon>
        <taxon>Chitinibacteraceae</taxon>
        <taxon>Amantichitinum</taxon>
    </lineage>
</organism>
<dbReference type="RefSeq" id="WP_201782437.1">
    <property type="nucleotide sequence ID" value="NZ_LAQT01000010.1"/>
</dbReference>
<dbReference type="PROSITE" id="PS51257">
    <property type="entry name" value="PROKAR_LIPOPROTEIN"/>
    <property type="match status" value="1"/>
</dbReference>
<dbReference type="PATRIC" id="fig|857265.3.peg.2778"/>
<dbReference type="AlphaFoldDB" id="A0A0N1JS93"/>
<comment type="caution">
    <text evidence="3">The sequence shown here is derived from an EMBL/GenBank/DDBJ whole genome shotgun (WGS) entry which is preliminary data.</text>
</comment>
<keyword evidence="2" id="KW-0732">Signal</keyword>
<dbReference type="EMBL" id="LAQT01000010">
    <property type="protein sequence ID" value="KPC52076.1"/>
    <property type="molecule type" value="Genomic_DNA"/>
</dbReference>
<dbReference type="STRING" id="857265.WG78_13490"/>